<comment type="caution">
    <text evidence="3">The sequence shown here is derived from an EMBL/GenBank/DDBJ whole genome shotgun (WGS) entry which is preliminary data.</text>
</comment>
<dbReference type="Gene3D" id="1.10.3210.10">
    <property type="entry name" value="Hypothetical protein af1432"/>
    <property type="match status" value="1"/>
</dbReference>
<keyword evidence="4" id="KW-1185">Reference proteome</keyword>
<dbReference type="CDD" id="cd00077">
    <property type="entry name" value="HDc"/>
    <property type="match status" value="1"/>
</dbReference>
<accession>A0ABT2YU65</accession>
<dbReference type="EMBL" id="JAOVZB010000005">
    <property type="protein sequence ID" value="MCV2403427.1"/>
    <property type="molecule type" value="Genomic_DNA"/>
</dbReference>
<evidence type="ECO:0000259" key="2">
    <source>
        <dbReference type="PROSITE" id="PS51832"/>
    </source>
</evidence>
<organism evidence="3 4">
    <name type="scientific">Marinomonas sargassi</name>
    <dbReference type="NCBI Taxonomy" id="2984494"/>
    <lineage>
        <taxon>Bacteria</taxon>
        <taxon>Pseudomonadati</taxon>
        <taxon>Pseudomonadota</taxon>
        <taxon>Gammaproteobacteria</taxon>
        <taxon>Oceanospirillales</taxon>
        <taxon>Oceanospirillaceae</taxon>
        <taxon>Marinomonas</taxon>
    </lineage>
</organism>
<dbReference type="InterPro" id="IPR037522">
    <property type="entry name" value="HD_GYP_dom"/>
</dbReference>
<proteinExistence type="predicted"/>
<feature type="domain" description="HD" evidence="1">
    <location>
        <begin position="159"/>
        <end position="281"/>
    </location>
</feature>
<dbReference type="SUPFAM" id="SSF109604">
    <property type="entry name" value="HD-domain/PDEase-like"/>
    <property type="match status" value="1"/>
</dbReference>
<dbReference type="NCBIfam" id="TIGR00277">
    <property type="entry name" value="HDIG"/>
    <property type="match status" value="1"/>
</dbReference>
<dbReference type="Proteomes" id="UP001209713">
    <property type="component" value="Unassembled WGS sequence"/>
</dbReference>
<dbReference type="Pfam" id="PF13487">
    <property type="entry name" value="HD_5"/>
    <property type="match status" value="1"/>
</dbReference>
<evidence type="ECO:0000313" key="4">
    <source>
        <dbReference type="Proteomes" id="UP001209713"/>
    </source>
</evidence>
<gene>
    <name evidence="3" type="ORF">OFY17_11110</name>
</gene>
<dbReference type="PANTHER" id="PTHR43155:SF2">
    <property type="entry name" value="CYCLIC DI-GMP PHOSPHODIESTERASE PA4108"/>
    <property type="match status" value="1"/>
</dbReference>
<evidence type="ECO:0000313" key="3">
    <source>
        <dbReference type="EMBL" id="MCV2403427.1"/>
    </source>
</evidence>
<dbReference type="PANTHER" id="PTHR43155">
    <property type="entry name" value="CYCLIC DI-GMP PHOSPHODIESTERASE PA4108-RELATED"/>
    <property type="match status" value="1"/>
</dbReference>
<reference evidence="3 4" key="1">
    <citation type="submission" date="2022-10" db="EMBL/GenBank/DDBJ databases">
        <title>Marinomonas transparenta sp. nov. and Marinomonas sargassi sp. nov., isolated from marine alga (Sargassum natans (L.) Gaillon).</title>
        <authorList>
            <person name="Wang Y."/>
        </authorList>
    </citation>
    <scope>NUCLEOTIDE SEQUENCE [LARGE SCALE GENOMIC DNA]</scope>
    <source>
        <strain evidence="3 4">C2222</strain>
    </source>
</reference>
<protein>
    <submittedName>
        <fullName evidence="3">HD-GYP domain-containing protein</fullName>
    </submittedName>
</protein>
<dbReference type="InterPro" id="IPR021812">
    <property type="entry name" value="DUF3391"/>
</dbReference>
<feature type="domain" description="HD-GYP" evidence="2">
    <location>
        <begin position="137"/>
        <end position="332"/>
    </location>
</feature>
<dbReference type="Pfam" id="PF11871">
    <property type="entry name" value="DUF3391"/>
    <property type="match status" value="1"/>
</dbReference>
<dbReference type="InterPro" id="IPR006674">
    <property type="entry name" value="HD_domain"/>
</dbReference>
<dbReference type="RefSeq" id="WP_263530808.1">
    <property type="nucleotide sequence ID" value="NZ_JAOVZB010000005.1"/>
</dbReference>
<evidence type="ECO:0000259" key="1">
    <source>
        <dbReference type="PROSITE" id="PS51831"/>
    </source>
</evidence>
<sequence length="403" mass="45421">MSAEDIKVISIDELQPGMYVHDIIKQRGKMKIKSQGKVKDLNLVQQLKAKGILQLKIDLSKAFDPETGELIQTQPEPIKKAVEKQVTKRVSFDDELHRAAKLHSQGKVIQKEVLDHVANDQPIDAEIPKEFSENLVGSIDRNPNALMCLSKIREKDTYLLEHSLNVAILLANFAKFLGFSKEETEELSLSGFLHDIGKIKVPDEILHKPGRLTDSEMDVMRQHVEWGVETLSKMDIPERIIRTMGEHHERLDGAGYPQGKHGDDISKFGRMIAIADTYDAMTAERCYKAGMPSQKALKILLEESPSKYDRNLVQQFIKCIGIYPVGSLVRLNNQQVAMVVSQHSEKPLAPVVKVFYSLRSKIFITPKNVNLAANNVELEIESEVLASDLGIDFNRFFNENIAT</sequence>
<dbReference type="SMART" id="SM00471">
    <property type="entry name" value="HDc"/>
    <property type="match status" value="1"/>
</dbReference>
<dbReference type="PROSITE" id="PS51832">
    <property type="entry name" value="HD_GYP"/>
    <property type="match status" value="1"/>
</dbReference>
<dbReference type="PROSITE" id="PS51831">
    <property type="entry name" value="HD"/>
    <property type="match status" value="1"/>
</dbReference>
<dbReference type="InterPro" id="IPR003607">
    <property type="entry name" value="HD/PDEase_dom"/>
</dbReference>
<dbReference type="InterPro" id="IPR006675">
    <property type="entry name" value="HDIG_dom"/>
</dbReference>
<name>A0ABT2YU65_9GAMM</name>